<dbReference type="RefSeq" id="WP_147704416.1">
    <property type="nucleotide sequence ID" value="NZ_VDUY01000004.1"/>
</dbReference>
<comment type="function">
    <text evidence="11">Peptidoglycan polymerase that is essential for cell wall elongation.</text>
</comment>
<evidence type="ECO:0000313" key="13">
    <source>
        <dbReference type="Proteomes" id="UP000321548"/>
    </source>
</evidence>
<feature type="transmembrane region" description="Helical" evidence="11">
    <location>
        <begin position="53"/>
        <end position="73"/>
    </location>
</feature>
<evidence type="ECO:0000256" key="1">
    <source>
        <dbReference type="ARBA" id="ARBA00004141"/>
    </source>
</evidence>
<dbReference type="InterPro" id="IPR011923">
    <property type="entry name" value="RodA/MrdB"/>
</dbReference>
<comment type="caution">
    <text evidence="12">The sequence shown here is derived from an EMBL/GenBank/DDBJ whole genome shotgun (WGS) entry which is preliminary data.</text>
</comment>
<feature type="transmembrane region" description="Helical" evidence="11">
    <location>
        <begin position="187"/>
        <end position="205"/>
    </location>
</feature>
<comment type="subcellular location">
    <subcellularLocation>
        <location evidence="11">Cell inner membrane</location>
        <topology evidence="11">Multi-pass membrane protein</topology>
    </subcellularLocation>
    <subcellularLocation>
        <location evidence="1">Membrane</location>
        <topology evidence="1">Multi-pass membrane protein</topology>
    </subcellularLocation>
</comment>
<feature type="transmembrane region" description="Helical" evidence="11">
    <location>
        <begin position="265"/>
        <end position="291"/>
    </location>
</feature>
<evidence type="ECO:0000256" key="5">
    <source>
        <dbReference type="ARBA" id="ARBA00022692"/>
    </source>
</evidence>
<evidence type="ECO:0000256" key="7">
    <source>
        <dbReference type="ARBA" id="ARBA00022984"/>
    </source>
</evidence>
<evidence type="ECO:0000256" key="11">
    <source>
        <dbReference type="HAMAP-Rule" id="MF_02079"/>
    </source>
</evidence>
<dbReference type="GO" id="GO:0008360">
    <property type="term" value="P:regulation of cell shape"/>
    <property type="evidence" value="ECO:0007669"/>
    <property type="project" value="UniProtKB-KW"/>
</dbReference>
<dbReference type="InterPro" id="IPR001182">
    <property type="entry name" value="FtsW/RodA"/>
</dbReference>
<dbReference type="GO" id="GO:0071555">
    <property type="term" value="P:cell wall organization"/>
    <property type="evidence" value="ECO:0007669"/>
    <property type="project" value="UniProtKB-KW"/>
</dbReference>
<evidence type="ECO:0000256" key="10">
    <source>
        <dbReference type="ARBA" id="ARBA00023316"/>
    </source>
</evidence>
<dbReference type="PROSITE" id="PS00428">
    <property type="entry name" value="FTSW_RODA_SPOVE"/>
    <property type="match status" value="1"/>
</dbReference>
<evidence type="ECO:0000256" key="8">
    <source>
        <dbReference type="ARBA" id="ARBA00022989"/>
    </source>
</evidence>
<dbReference type="EC" id="2.4.99.28" evidence="11"/>
<gene>
    <name evidence="11 12" type="primary">rodA</name>
    <name evidence="11" type="synonym">mrdB</name>
    <name evidence="12" type="ORF">FHP08_10470</name>
</gene>
<dbReference type="PANTHER" id="PTHR30474">
    <property type="entry name" value="CELL CYCLE PROTEIN"/>
    <property type="match status" value="1"/>
</dbReference>
<comment type="catalytic activity">
    <reaction evidence="11">
        <text>[GlcNAc-(1-&gt;4)-Mur2Ac(oyl-L-Ala-gamma-D-Glu-L-Lys-D-Ala-D-Ala)](n)-di-trans,octa-cis-undecaprenyl diphosphate + beta-D-GlcNAc-(1-&gt;4)-Mur2Ac(oyl-L-Ala-gamma-D-Glu-L-Lys-D-Ala-D-Ala)-di-trans,octa-cis-undecaprenyl diphosphate = [GlcNAc-(1-&gt;4)-Mur2Ac(oyl-L-Ala-gamma-D-Glu-L-Lys-D-Ala-D-Ala)](n+1)-di-trans,octa-cis-undecaprenyl diphosphate + di-trans,octa-cis-undecaprenyl diphosphate + H(+)</text>
        <dbReference type="Rhea" id="RHEA:23708"/>
        <dbReference type="Rhea" id="RHEA-COMP:9602"/>
        <dbReference type="Rhea" id="RHEA-COMP:9603"/>
        <dbReference type="ChEBI" id="CHEBI:15378"/>
        <dbReference type="ChEBI" id="CHEBI:58405"/>
        <dbReference type="ChEBI" id="CHEBI:60033"/>
        <dbReference type="ChEBI" id="CHEBI:78435"/>
        <dbReference type="EC" id="2.4.99.28"/>
    </reaction>
</comment>
<reference evidence="12 13" key="1">
    <citation type="submission" date="2019-06" db="EMBL/GenBank/DDBJ databases">
        <title>Quisquiliibacterium sp. nov., isolated from a maize field.</title>
        <authorList>
            <person name="Lin S.-Y."/>
            <person name="Tsai C.-F."/>
            <person name="Young C.-C."/>
        </authorList>
    </citation>
    <scope>NUCLEOTIDE SEQUENCE [LARGE SCALE GENOMIC DNA]</scope>
    <source>
        <strain evidence="12 13">CC-CFT501</strain>
    </source>
</reference>
<keyword evidence="7 11" id="KW-0573">Peptidoglycan synthesis</keyword>
<comment type="pathway">
    <text evidence="11">Cell wall biogenesis; peptidoglycan biosynthesis.</text>
</comment>
<name>A0A5C8NW65_9BURK</name>
<keyword evidence="4 11" id="KW-0808">Transferase</keyword>
<evidence type="ECO:0000256" key="4">
    <source>
        <dbReference type="ARBA" id="ARBA00022679"/>
    </source>
</evidence>
<dbReference type="OrthoDB" id="9768187at2"/>
<dbReference type="EMBL" id="VDUY01000004">
    <property type="protein sequence ID" value="TXL65220.1"/>
    <property type="molecule type" value="Genomic_DNA"/>
</dbReference>
<keyword evidence="8 11" id="KW-1133">Transmembrane helix</keyword>
<organism evidence="12 13">
    <name type="scientific">Zeimonas arvi</name>
    <dbReference type="NCBI Taxonomy" id="2498847"/>
    <lineage>
        <taxon>Bacteria</taxon>
        <taxon>Pseudomonadati</taxon>
        <taxon>Pseudomonadota</taxon>
        <taxon>Betaproteobacteria</taxon>
        <taxon>Burkholderiales</taxon>
        <taxon>Burkholderiaceae</taxon>
        <taxon>Zeimonas</taxon>
    </lineage>
</organism>
<dbReference type="HAMAP" id="MF_02079">
    <property type="entry name" value="PGT_RodA"/>
    <property type="match status" value="1"/>
</dbReference>
<dbReference type="GO" id="GO:0005886">
    <property type="term" value="C:plasma membrane"/>
    <property type="evidence" value="ECO:0007669"/>
    <property type="project" value="UniProtKB-SubCell"/>
</dbReference>
<dbReference type="GO" id="GO:0008955">
    <property type="term" value="F:peptidoglycan glycosyltransferase activity"/>
    <property type="evidence" value="ECO:0007669"/>
    <property type="project" value="UniProtKB-UniRule"/>
</dbReference>
<keyword evidence="3 11" id="KW-0328">Glycosyltransferase</keyword>
<keyword evidence="2 11" id="KW-1003">Cell membrane</keyword>
<keyword evidence="9 11" id="KW-0472">Membrane</keyword>
<keyword evidence="6 11" id="KW-0133">Cell shape</keyword>
<dbReference type="PANTHER" id="PTHR30474:SF1">
    <property type="entry name" value="PEPTIDOGLYCAN GLYCOSYLTRANSFERASE MRDB"/>
    <property type="match status" value="1"/>
</dbReference>
<evidence type="ECO:0000256" key="2">
    <source>
        <dbReference type="ARBA" id="ARBA00022475"/>
    </source>
</evidence>
<feature type="transmembrane region" description="Helical" evidence="11">
    <location>
        <begin position="342"/>
        <end position="361"/>
    </location>
</feature>
<dbReference type="GO" id="GO:0009252">
    <property type="term" value="P:peptidoglycan biosynthetic process"/>
    <property type="evidence" value="ECO:0007669"/>
    <property type="project" value="UniProtKB-UniRule"/>
</dbReference>
<evidence type="ECO:0000313" key="12">
    <source>
        <dbReference type="EMBL" id="TXL65220.1"/>
    </source>
</evidence>
<feature type="transmembrane region" description="Helical" evidence="11">
    <location>
        <begin position="303"/>
        <end position="322"/>
    </location>
</feature>
<dbReference type="InterPro" id="IPR018365">
    <property type="entry name" value="Cell_cycle_FtsW-rel_CS"/>
</dbReference>
<feature type="transmembrane region" description="Helical" evidence="11">
    <location>
        <begin position="140"/>
        <end position="157"/>
    </location>
</feature>
<evidence type="ECO:0000256" key="6">
    <source>
        <dbReference type="ARBA" id="ARBA00022960"/>
    </source>
</evidence>
<dbReference type="GO" id="GO:0015648">
    <property type="term" value="F:lipid-linked peptidoglycan transporter activity"/>
    <property type="evidence" value="ECO:0007669"/>
    <property type="project" value="TreeGrafter"/>
</dbReference>
<keyword evidence="10 11" id="KW-0961">Cell wall biogenesis/degradation</keyword>
<dbReference type="UniPathway" id="UPA00219"/>
<evidence type="ECO:0000256" key="9">
    <source>
        <dbReference type="ARBA" id="ARBA00023136"/>
    </source>
</evidence>
<comment type="similarity">
    <text evidence="11">Belongs to the SEDS family. MrdB/RodA subfamily.</text>
</comment>
<dbReference type="Proteomes" id="UP000321548">
    <property type="component" value="Unassembled WGS sequence"/>
</dbReference>
<keyword evidence="11" id="KW-0997">Cell inner membrane</keyword>
<feature type="transmembrane region" description="Helical" evidence="11">
    <location>
        <begin position="15"/>
        <end position="41"/>
    </location>
</feature>
<sequence>MIHENPPLLTRIRPWVFVFDGPLAVGLALLVGISLVTMYSAASDYDGRMFDHVRNLSLAFVVMWAAACLPLPWMMRSAVPLYLLGVALLIAVALFGDIAKGARRWLDLGVTRIQPSELMKIAMPLMLAWWFQNREGVRRWYDFAIATVLLLVPVLLIARQPDLGTALLVSAAGLYVIFFAGLPWKVIAGGIVAGLAALPLLWSVMHDYQKHRVMMLLDPTSDPLGKGFHIIQSTIAVGSGGIWGKGWMEGTQAHLEFVPERTTDFVFAVFAEEFGLVGNGVLLLVYLLVIGRGLVIAASGASVFARLLAGAITLIFFTYAFVNMGMVTGVLPVVGVPLPLMSYGGTAMVTLGLGLGLLMSISRQRRLVQS</sequence>
<dbReference type="GO" id="GO:0051301">
    <property type="term" value="P:cell division"/>
    <property type="evidence" value="ECO:0007669"/>
    <property type="project" value="InterPro"/>
</dbReference>
<dbReference type="Pfam" id="PF01098">
    <property type="entry name" value="FTSW_RODA_SPOVE"/>
    <property type="match status" value="1"/>
</dbReference>
<proteinExistence type="inferred from homology"/>
<dbReference type="AlphaFoldDB" id="A0A5C8NW65"/>
<evidence type="ECO:0000256" key="3">
    <source>
        <dbReference type="ARBA" id="ARBA00022676"/>
    </source>
</evidence>
<dbReference type="GO" id="GO:0032153">
    <property type="term" value="C:cell division site"/>
    <property type="evidence" value="ECO:0007669"/>
    <property type="project" value="TreeGrafter"/>
</dbReference>
<protein>
    <recommendedName>
        <fullName evidence="11">Peptidoglycan glycosyltransferase MrdB</fullName>
        <shortName evidence="11">PGT</shortName>
        <ecNumber evidence="11">2.4.99.28</ecNumber>
    </recommendedName>
    <alternativeName>
        <fullName evidence="11">Cell elongation protein RodA</fullName>
    </alternativeName>
    <alternativeName>
        <fullName evidence="11">Cell wall polymerase</fullName>
    </alternativeName>
    <alternativeName>
        <fullName evidence="11">Peptidoglycan polymerase</fullName>
        <shortName evidence="11">PG polymerase</shortName>
    </alternativeName>
</protein>
<keyword evidence="5 11" id="KW-0812">Transmembrane</keyword>
<dbReference type="NCBIfam" id="TIGR02210">
    <property type="entry name" value="rodA_shape"/>
    <property type="match status" value="1"/>
</dbReference>
<feature type="transmembrane region" description="Helical" evidence="11">
    <location>
        <begin position="163"/>
        <end position="180"/>
    </location>
</feature>
<keyword evidence="13" id="KW-1185">Reference proteome</keyword>
<feature type="transmembrane region" description="Helical" evidence="11">
    <location>
        <begin position="79"/>
        <end position="99"/>
    </location>
</feature>
<accession>A0A5C8NW65</accession>